<reference evidence="3" key="1">
    <citation type="submission" date="2023-03" db="EMBL/GenBank/DDBJ databases">
        <title>Massive genome expansion in bonnet fungi (Mycena s.s.) driven by repeated elements and novel gene families across ecological guilds.</title>
        <authorList>
            <consortium name="Lawrence Berkeley National Laboratory"/>
            <person name="Harder C.B."/>
            <person name="Miyauchi S."/>
            <person name="Viragh M."/>
            <person name="Kuo A."/>
            <person name="Thoen E."/>
            <person name="Andreopoulos B."/>
            <person name="Lu D."/>
            <person name="Skrede I."/>
            <person name="Drula E."/>
            <person name="Henrissat B."/>
            <person name="Morin E."/>
            <person name="Kohler A."/>
            <person name="Barry K."/>
            <person name="LaButti K."/>
            <person name="Morin E."/>
            <person name="Salamov A."/>
            <person name="Lipzen A."/>
            <person name="Mereny Z."/>
            <person name="Hegedus B."/>
            <person name="Baldrian P."/>
            <person name="Stursova M."/>
            <person name="Weitz H."/>
            <person name="Taylor A."/>
            <person name="Grigoriev I.V."/>
            <person name="Nagy L.G."/>
            <person name="Martin F."/>
            <person name="Kauserud H."/>
        </authorList>
    </citation>
    <scope>NUCLEOTIDE SEQUENCE</scope>
    <source>
        <strain evidence="3">9284</strain>
    </source>
</reference>
<name>A0AAD7AZC0_9AGAR</name>
<keyword evidence="4" id="KW-1185">Reference proteome</keyword>
<feature type="region of interest" description="Disordered" evidence="1">
    <location>
        <begin position="239"/>
        <end position="264"/>
    </location>
</feature>
<evidence type="ECO:0000256" key="1">
    <source>
        <dbReference type="SAM" id="MobiDB-lite"/>
    </source>
</evidence>
<accession>A0AAD7AZC0</accession>
<evidence type="ECO:0000259" key="2">
    <source>
        <dbReference type="Pfam" id="PF20149"/>
    </source>
</evidence>
<dbReference type="Pfam" id="PF20149">
    <property type="entry name" value="DUF6532"/>
    <property type="match status" value="1"/>
</dbReference>
<organism evidence="3 4">
    <name type="scientific">Roridomyces roridus</name>
    <dbReference type="NCBI Taxonomy" id="1738132"/>
    <lineage>
        <taxon>Eukaryota</taxon>
        <taxon>Fungi</taxon>
        <taxon>Dikarya</taxon>
        <taxon>Basidiomycota</taxon>
        <taxon>Agaricomycotina</taxon>
        <taxon>Agaricomycetes</taxon>
        <taxon>Agaricomycetidae</taxon>
        <taxon>Agaricales</taxon>
        <taxon>Marasmiineae</taxon>
        <taxon>Mycenaceae</taxon>
        <taxon>Roridomyces</taxon>
    </lineage>
</organism>
<feature type="domain" description="DUF6532" evidence="2">
    <location>
        <begin position="413"/>
        <end position="495"/>
    </location>
</feature>
<proteinExistence type="predicted"/>
<dbReference type="Proteomes" id="UP001221142">
    <property type="component" value="Unassembled WGS sequence"/>
</dbReference>
<sequence>MAVAIPLASSGLDFNTTPGYSLGRFELYYCYGSQDVEDDEDVEMKNEDAHNEEEREEELEGEIFVSGHRRSYSTSSRATSIDDEADEESADPSQLFDDDNNSDVDMAAVAFDENEHDVATKVVPSPKQVPAVQRESVESVVVHADDVAVVPPAPKPKKVKAPAAVPVLKPQKPAPATAPKVKAPKAPAIEQQQATLAAIPAPTAPQAAPKPKKAKAPVCIHRTPSLSFLTANMKANVNSTNNTVPAGSKKANTSGNKSARDLKADSEKPLVVAAPAPAPANTVVNETAQNLPESDYHPSTRLVFPAPGKEIKVTDQTPEVRSVVTWGIALGKKELLFKNAYPVMKSRPIKAKNLMIEAAGDDPTTVHVIDRLKSDPRMSKWLAPLIIDRFSNFRSDAKKRAMSVVPAEYRLAVAGVIQGEWFSAGGEGLKYPELFTSTREKRPDEREMPDTIVALAVSALACAIDEYKMTGSRLSIMFSENVYEDVYRSQLAQMKTQREAAPTTFARLMHQLYVSVSTGGKTQAPDTTTSLICLEEVEDSDPE</sequence>
<feature type="compositionally biased region" description="Basic and acidic residues" evidence="1">
    <location>
        <begin position="43"/>
        <end position="53"/>
    </location>
</feature>
<protein>
    <recommendedName>
        <fullName evidence="2">DUF6532 domain-containing protein</fullName>
    </recommendedName>
</protein>
<feature type="compositionally biased region" description="Acidic residues" evidence="1">
    <location>
        <begin position="81"/>
        <end position="102"/>
    </location>
</feature>
<dbReference type="InterPro" id="IPR045341">
    <property type="entry name" value="DUF6532"/>
</dbReference>
<dbReference type="AlphaFoldDB" id="A0AAD7AZC0"/>
<feature type="region of interest" description="Disordered" evidence="1">
    <location>
        <begin position="39"/>
        <end position="102"/>
    </location>
</feature>
<feature type="compositionally biased region" description="Polar residues" evidence="1">
    <location>
        <begin position="239"/>
        <end position="257"/>
    </location>
</feature>
<gene>
    <name evidence="3" type="ORF">FB45DRAFT_1042842</name>
</gene>
<dbReference type="EMBL" id="JARKIF010000084">
    <property type="protein sequence ID" value="KAJ7605005.1"/>
    <property type="molecule type" value="Genomic_DNA"/>
</dbReference>
<evidence type="ECO:0000313" key="3">
    <source>
        <dbReference type="EMBL" id="KAJ7605005.1"/>
    </source>
</evidence>
<comment type="caution">
    <text evidence="3">The sequence shown here is derived from an EMBL/GenBank/DDBJ whole genome shotgun (WGS) entry which is preliminary data.</text>
</comment>
<evidence type="ECO:0000313" key="4">
    <source>
        <dbReference type="Proteomes" id="UP001221142"/>
    </source>
</evidence>